<sequence>MKYINTYILFLYEVSSNKKPKSYTGYCVISSSSLKFKKEIIMDIRETLNRQDYTKLDEFSKQLEGFERIFADKNLLEMR</sequence>
<evidence type="ECO:0000313" key="2">
    <source>
        <dbReference type="Proteomes" id="UP000015268"/>
    </source>
</evidence>
<dbReference type="AlphaFoldDB" id="A0AB33APB9"/>
<keyword evidence="2" id="KW-1185">Reference proteome</keyword>
<accession>A0AB33APB9</accession>
<proteinExistence type="predicted"/>
<reference evidence="1 2" key="1">
    <citation type="journal article" date="2013" name="BMC Microbiol.">
        <title>Dynamics of fecal microbial communities in children with diarrhea of unknown etiology and genomic analysis of associated Streptococcus lutetiensis.</title>
        <authorList>
            <person name="Jin D."/>
            <person name="Chen C."/>
            <person name="Li L."/>
            <person name="Lu S."/>
            <person name="Li Z."/>
            <person name="Zhou Z."/>
            <person name="Jing H."/>
            <person name="Xu Y."/>
            <person name="Du P."/>
            <person name="Wang H."/>
            <person name="Xiong Y."/>
            <person name="Zheng H."/>
            <person name="Bai X."/>
            <person name="Sun H."/>
            <person name="Wang L."/>
            <person name="Ye C."/>
            <person name="Gottschalk M."/>
            <person name="Xu J."/>
        </authorList>
    </citation>
    <scope>NUCLEOTIDE SEQUENCE [LARGE SCALE GENOMIC DNA]</scope>
    <source>
        <strain evidence="1 2">033</strain>
    </source>
</reference>
<name>A0AB33APB9_9STRE</name>
<dbReference type="KEGG" id="slu:KE3_1984"/>
<gene>
    <name evidence="1" type="ORF">KE3_1984</name>
</gene>
<dbReference type="Proteomes" id="UP000015268">
    <property type="component" value="Chromosome"/>
</dbReference>
<evidence type="ECO:0000313" key="1">
    <source>
        <dbReference type="EMBL" id="AGS06434.1"/>
    </source>
</evidence>
<organism evidence="1 2">
    <name type="scientific">Streptococcus lutetiensis 033</name>
    <dbReference type="NCBI Taxonomy" id="1076934"/>
    <lineage>
        <taxon>Bacteria</taxon>
        <taxon>Bacillati</taxon>
        <taxon>Bacillota</taxon>
        <taxon>Bacilli</taxon>
        <taxon>Lactobacillales</taxon>
        <taxon>Streptococcaceae</taxon>
        <taxon>Streptococcus</taxon>
    </lineage>
</organism>
<dbReference type="EMBL" id="CP003025">
    <property type="protein sequence ID" value="AGS06434.1"/>
    <property type="molecule type" value="Genomic_DNA"/>
</dbReference>
<protein>
    <submittedName>
        <fullName evidence="1">Uncharacterized protein</fullName>
    </submittedName>
</protein>